<accession>A0A2N5WX89</accession>
<evidence type="ECO:0000313" key="2">
    <source>
        <dbReference type="Proteomes" id="UP000235005"/>
    </source>
</evidence>
<organism evidence="1 2">
    <name type="scientific">Pseudohalioglobus lutimaris</name>
    <dbReference type="NCBI Taxonomy" id="1737061"/>
    <lineage>
        <taxon>Bacteria</taxon>
        <taxon>Pseudomonadati</taxon>
        <taxon>Pseudomonadota</taxon>
        <taxon>Gammaproteobacteria</taxon>
        <taxon>Cellvibrionales</taxon>
        <taxon>Halieaceae</taxon>
        <taxon>Pseudohalioglobus</taxon>
    </lineage>
</organism>
<name>A0A2N5WX89_9GAMM</name>
<dbReference type="Pfam" id="PF13557">
    <property type="entry name" value="Phenol_MetA_deg"/>
    <property type="match status" value="1"/>
</dbReference>
<gene>
    <name evidence="1" type="ORF">C0039_19665</name>
</gene>
<proteinExistence type="predicted"/>
<keyword evidence="2" id="KW-1185">Reference proteome</keyword>
<dbReference type="EMBL" id="PKUS01000045">
    <property type="protein sequence ID" value="PLW66840.1"/>
    <property type="molecule type" value="Genomic_DNA"/>
</dbReference>
<feature type="non-terminal residue" evidence="1">
    <location>
        <position position="278"/>
    </location>
</feature>
<reference evidence="1 2" key="1">
    <citation type="submission" date="2018-01" db="EMBL/GenBank/DDBJ databases">
        <title>The draft genome sequence of Halioglobus lutimaris HF004.</title>
        <authorList>
            <person name="Du Z.-J."/>
            <person name="Shi M.-J."/>
        </authorList>
    </citation>
    <scope>NUCLEOTIDE SEQUENCE [LARGE SCALE GENOMIC DNA]</scope>
    <source>
        <strain evidence="1 2">HF004</strain>
    </source>
</reference>
<sequence length="278" mass="30482">MTATVCAGSQAQELEPRSFNNIPINETFLVVGAGRSDGDLSPPGSSPLQDAELTIDALAVGASRTFALAGDSAKVDIVGSRACYEGEGVFMGEFAEGRRCEYADPRFKLTWNFSGAPAMELKEFAGWQQDIVVGASIAVTAPWGDYTSRQLINAGANRWAVKPVVGISHRHGRSWQWEAKLGVTYFQTNDDFFGGTRLEQDPLYSTSLHLIYNLSRGWLSLDANYFAGGRTHVDGVRQNTRQDNSRWGLTWNRPLAPKHLLKLYASTGVVTRIGNDFN</sequence>
<protein>
    <submittedName>
        <fullName evidence="1">Transporter</fullName>
    </submittedName>
</protein>
<dbReference type="RefSeq" id="WP_101519062.1">
    <property type="nucleotide sequence ID" value="NZ_PKUS01000045.1"/>
</dbReference>
<dbReference type="AlphaFoldDB" id="A0A2N5WX89"/>
<dbReference type="Proteomes" id="UP000235005">
    <property type="component" value="Unassembled WGS sequence"/>
</dbReference>
<dbReference type="OrthoDB" id="191143at2"/>
<dbReference type="InterPro" id="IPR025737">
    <property type="entry name" value="FApF"/>
</dbReference>
<comment type="caution">
    <text evidence="1">The sequence shown here is derived from an EMBL/GenBank/DDBJ whole genome shotgun (WGS) entry which is preliminary data.</text>
</comment>
<evidence type="ECO:0000313" key="1">
    <source>
        <dbReference type="EMBL" id="PLW66840.1"/>
    </source>
</evidence>